<accession>A0A1H7UNT7</accession>
<dbReference type="Pfam" id="PF02563">
    <property type="entry name" value="Poly_export"/>
    <property type="match status" value="1"/>
</dbReference>
<evidence type="ECO:0000256" key="4">
    <source>
        <dbReference type="ARBA" id="ARBA00022452"/>
    </source>
</evidence>
<dbReference type="Pfam" id="PF22461">
    <property type="entry name" value="SLBB_2"/>
    <property type="match status" value="1"/>
</dbReference>
<keyword evidence="11" id="KW-0472">Membrane</keyword>
<keyword evidence="9" id="KW-0406">Ion transport</keyword>
<dbReference type="Gene3D" id="3.10.560.10">
    <property type="entry name" value="Outer membrane lipoprotein wza domain like"/>
    <property type="match status" value="1"/>
</dbReference>
<proteinExistence type="inferred from homology"/>
<dbReference type="PANTHER" id="PTHR33619:SF3">
    <property type="entry name" value="POLYSACCHARIDE EXPORT PROTEIN GFCE-RELATED"/>
    <property type="match status" value="1"/>
</dbReference>
<keyword evidence="10" id="KW-0626">Porin</keyword>
<evidence type="ECO:0000313" key="17">
    <source>
        <dbReference type="EMBL" id="SEL98415.1"/>
    </source>
</evidence>
<dbReference type="EMBL" id="FOAF01000006">
    <property type="protein sequence ID" value="SEL98415.1"/>
    <property type="molecule type" value="Genomic_DNA"/>
</dbReference>
<dbReference type="GO" id="GO:0015288">
    <property type="term" value="F:porin activity"/>
    <property type="evidence" value="ECO:0007669"/>
    <property type="project" value="UniProtKB-KW"/>
</dbReference>
<dbReference type="PROSITE" id="PS51257">
    <property type="entry name" value="PROKAR_LIPOPROTEIN"/>
    <property type="match status" value="1"/>
</dbReference>
<dbReference type="GO" id="GO:0046930">
    <property type="term" value="C:pore complex"/>
    <property type="evidence" value="ECO:0007669"/>
    <property type="project" value="UniProtKB-KW"/>
</dbReference>
<evidence type="ECO:0000256" key="11">
    <source>
        <dbReference type="ARBA" id="ARBA00023136"/>
    </source>
</evidence>
<reference evidence="18" key="1">
    <citation type="submission" date="2016-10" db="EMBL/GenBank/DDBJ databases">
        <authorList>
            <person name="Varghese N."/>
            <person name="Submissions S."/>
        </authorList>
    </citation>
    <scope>NUCLEOTIDE SEQUENCE [LARGE SCALE GENOMIC DNA]</scope>
    <source>
        <strain evidence="18">DSM 18733</strain>
    </source>
</reference>
<comment type="subcellular location">
    <subcellularLocation>
        <location evidence="1">Cell outer membrane</location>
        <topology evidence="1">Multi-pass membrane protein</topology>
    </subcellularLocation>
</comment>
<dbReference type="AlphaFoldDB" id="A0A1H7UNT7"/>
<keyword evidence="18" id="KW-1185">Reference proteome</keyword>
<dbReference type="PANTHER" id="PTHR33619">
    <property type="entry name" value="POLYSACCHARIDE EXPORT PROTEIN GFCE-RELATED"/>
    <property type="match status" value="1"/>
</dbReference>
<dbReference type="STRING" id="407022.SAMN05661044_03872"/>
<keyword evidence="5" id="KW-0762">Sugar transport</keyword>
<evidence type="ECO:0000256" key="9">
    <source>
        <dbReference type="ARBA" id="ARBA00023065"/>
    </source>
</evidence>
<keyword evidence="8" id="KW-0625">Polysaccharide transport</keyword>
<dbReference type="GO" id="GO:0006811">
    <property type="term" value="P:monoatomic ion transport"/>
    <property type="evidence" value="ECO:0007669"/>
    <property type="project" value="UniProtKB-KW"/>
</dbReference>
<evidence type="ECO:0000313" key="18">
    <source>
        <dbReference type="Proteomes" id="UP000199421"/>
    </source>
</evidence>
<comment type="similarity">
    <text evidence="2">Belongs to the BexD/CtrA/VexA family.</text>
</comment>
<dbReference type="InterPro" id="IPR003715">
    <property type="entry name" value="Poly_export_N"/>
</dbReference>
<evidence type="ECO:0000256" key="10">
    <source>
        <dbReference type="ARBA" id="ARBA00023114"/>
    </source>
</evidence>
<evidence type="ECO:0000256" key="14">
    <source>
        <dbReference type="ARBA" id="ARBA00023288"/>
    </source>
</evidence>
<feature type="domain" description="Polysaccharide export protein N-terminal" evidence="15">
    <location>
        <begin position="45"/>
        <end position="138"/>
    </location>
</feature>
<keyword evidence="3" id="KW-0813">Transport</keyword>
<keyword evidence="12" id="KW-0564">Palmitate</keyword>
<evidence type="ECO:0000256" key="6">
    <source>
        <dbReference type="ARBA" id="ARBA00022692"/>
    </source>
</evidence>
<evidence type="ECO:0000256" key="2">
    <source>
        <dbReference type="ARBA" id="ARBA00009450"/>
    </source>
</evidence>
<evidence type="ECO:0000256" key="7">
    <source>
        <dbReference type="ARBA" id="ARBA00022729"/>
    </source>
</evidence>
<evidence type="ECO:0000256" key="5">
    <source>
        <dbReference type="ARBA" id="ARBA00022597"/>
    </source>
</evidence>
<evidence type="ECO:0000256" key="1">
    <source>
        <dbReference type="ARBA" id="ARBA00004571"/>
    </source>
</evidence>
<evidence type="ECO:0000256" key="8">
    <source>
        <dbReference type="ARBA" id="ARBA00023047"/>
    </source>
</evidence>
<evidence type="ECO:0000259" key="16">
    <source>
        <dbReference type="Pfam" id="PF22461"/>
    </source>
</evidence>
<evidence type="ECO:0000256" key="12">
    <source>
        <dbReference type="ARBA" id="ARBA00023139"/>
    </source>
</evidence>
<keyword evidence="6" id="KW-0812">Transmembrane</keyword>
<organism evidence="17 18">
    <name type="scientific">Olivibacter domesticus</name>
    <name type="common">Pseudosphingobacterium domesticum</name>
    <dbReference type="NCBI Taxonomy" id="407022"/>
    <lineage>
        <taxon>Bacteria</taxon>
        <taxon>Pseudomonadati</taxon>
        <taxon>Bacteroidota</taxon>
        <taxon>Sphingobacteriia</taxon>
        <taxon>Sphingobacteriales</taxon>
        <taxon>Sphingobacteriaceae</taxon>
        <taxon>Olivibacter</taxon>
    </lineage>
</organism>
<dbReference type="Proteomes" id="UP000199421">
    <property type="component" value="Unassembled WGS sequence"/>
</dbReference>
<name>A0A1H7UNT7_OLID1</name>
<dbReference type="GO" id="GO:0009279">
    <property type="term" value="C:cell outer membrane"/>
    <property type="evidence" value="ECO:0007669"/>
    <property type="project" value="UniProtKB-SubCell"/>
</dbReference>
<gene>
    <name evidence="17" type="ORF">SAMN05661044_03872</name>
</gene>
<dbReference type="GO" id="GO:0015159">
    <property type="term" value="F:polysaccharide transmembrane transporter activity"/>
    <property type="evidence" value="ECO:0007669"/>
    <property type="project" value="InterPro"/>
</dbReference>
<evidence type="ECO:0000256" key="13">
    <source>
        <dbReference type="ARBA" id="ARBA00023237"/>
    </source>
</evidence>
<dbReference type="InterPro" id="IPR054765">
    <property type="entry name" value="SLBB_dom"/>
</dbReference>
<evidence type="ECO:0000256" key="3">
    <source>
        <dbReference type="ARBA" id="ARBA00022448"/>
    </source>
</evidence>
<dbReference type="RefSeq" id="WP_093327619.1">
    <property type="nucleotide sequence ID" value="NZ_FOAF01000006.1"/>
</dbReference>
<evidence type="ECO:0000259" key="15">
    <source>
        <dbReference type="Pfam" id="PF02563"/>
    </source>
</evidence>
<sequence>MMRYVSRFFMLCAIFLIVGCRSNKTIPYFKNIPKSEYNKIEQAAYTELKIKEDDILDITIQTADLNASSAVNEGATNNSVVAGSGQTRVSGFVVDKNGEVELPVLGRIEVRGLTSYEARSAIRKKADEFFVDPTVQVRFVNFKVTVIGEVQRPSSYTMPSERVTILDAIGLAGDLTIYGKRENVLLIRETDTGKELVQFNLNDAQIFKSPYYYLKQNDIIYVEPSKGKIASAESSRFSVIAIVASLLSTAALIITRL</sequence>
<keyword evidence="4" id="KW-1134">Transmembrane beta strand</keyword>
<dbReference type="OrthoDB" id="662756at2"/>
<keyword evidence="13" id="KW-0998">Cell outer membrane</keyword>
<protein>
    <submittedName>
        <fullName evidence="17">Polysaccharide export outer membrane protein</fullName>
    </submittedName>
</protein>
<keyword evidence="7" id="KW-0732">Signal</keyword>
<feature type="domain" description="SLBB" evidence="16">
    <location>
        <begin position="143"/>
        <end position="222"/>
    </location>
</feature>
<dbReference type="InterPro" id="IPR049712">
    <property type="entry name" value="Poly_export"/>
</dbReference>
<keyword evidence="14" id="KW-0449">Lipoprotein</keyword>